<dbReference type="SMART" id="SM00986">
    <property type="entry name" value="UDG"/>
    <property type="match status" value="1"/>
</dbReference>
<evidence type="ECO:0000256" key="5">
    <source>
        <dbReference type="ARBA" id="ARBA00018429"/>
    </source>
</evidence>
<dbReference type="InterPro" id="IPR036895">
    <property type="entry name" value="Uracil-DNA_glycosylase-like_sf"/>
</dbReference>
<dbReference type="NCBIfam" id="NF003591">
    <property type="entry name" value="PRK05254.1-4"/>
    <property type="match status" value="1"/>
</dbReference>
<feature type="active site" description="Proton acceptor" evidence="9 10">
    <location>
        <position position="65"/>
    </location>
</feature>
<evidence type="ECO:0000256" key="9">
    <source>
        <dbReference type="HAMAP-Rule" id="MF_00148"/>
    </source>
</evidence>
<proteinExistence type="inferred from homology"/>
<evidence type="ECO:0000256" key="10">
    <source>
        <dbReference type="PROSITE-ProRule" id="PRU10072"/>
    </source>
</evidence>
<dbReference type="PANTHER" id="PTHR11264">
    <property type="entry name" value="URACIL-DNA GLYCOSYLASE"/>
    <property type="match status" value="1"/>
</dbReference>
<name>A0A2W1L1N8_9BACL</name>
<evidence type="ECO:0000256" key="3">
    <source>
        <dbReference type="ARBA" id="ARBA00008184"/>
    </source>
</evidence>
<evidence type="ECO:0000256" key="1">
    <source>
        <dbReference type="ARBA" id="ARBA00001400"/>
    </source>
</evidence>
<feature type="domain" description="Uracil-DNA glycosylase-like" evidence="12">
    <location>
        <begin position="50"/>
        <end position="210"/>
    </location>
</feature>
<dbReference type="SUPFAM" id="SSF52141">
    <property type="entry name" value="Uracil-DNA glycosylase-like"/>
    <property type="match status" value="1"/>
</dbReference>
<evidence type="ECO:0000259" key="12">
    <source>
        <dbReference type="SMART" id="SM00986"/>
    </source>
</evidence>
<dbReference type="GO" id="GO:0097510">
    <property type="term" value="P:base-excision repair, AP site formation via deaminated base removal"/>
    <property type="evidence" value="ECO:0007669"/>
    <property type="project" value="TreeGrafter"/>
</dbReference>
<dbReference type="Pfam" id="PF03167">
    <property type="entry name" value="UDG"/>
    <property type="match status" value="1"/>
</dbReference>
<dbReference type="NCBIfam" id="TIGR00628">
    <property type="entry name" value="ung"/>
    <property type="match status" value="1"/>
</dbReference>
<keyword evidence="6 9" id="KW-0227">DNA damage</keyword>
<evidence type="ECO:0000256" key="11">
    <source>
        <dbReference type="RuleBase" id="RU003780"/>
    </source>
</evidence>
<dbReference type="PROSITE" id="PS00130">
    <property type="entry name" value="U_DNA_GLYCOSYLASE"/>
    <property type="match status" value="1"/>
</dbReference>
<dbReference type="NCBIfam" id="NF003592">
    <property type="entry name" value="PRK05254.1-5"/>
    <property type="match status" value="1"/>
</dbReference>
<dbReference type="OrthoDB" id="9804372at2"/>
<accession>A0A2W1L1N8</accession>
<protein>
    <recommendedName>
        <fullName evidence="5 9">Uracil-DNA glycosylase</fullName>
        <shortName evidence="9">UDG</shortName>
        <ecNumber evidence="4 9">3.2.2.27</ecNumber>
    </recommendedName>
</protein>
<dbReference type="RefSeq" id="WP_111148669.1">
    <property type="nucleotide sequence ID" value="NZ_QKRB01000055.1"/>
</dbReference>
<evidence type="ECO:0000256" key="7">
    <source>
        <dbReference type="ARBA" id="ARBA00022801"/>
    </source>
</evidence>
<dbReference type="Proteomes" id="UP000249522">
    <property type="component" value="Unassembled WGS sequence"/>
</dbReference>
<dbReference type="NCBIfam" id="NF003589">
    <property type="entry name" value="PRK05254.1-2"/>
    <property type="match status" value="1"/>
</dbReference>
<comment type="similarity">
    <text evidence="3 9 11">Belongs to the uracil-DNA glycosylase (UDG) superfamily. UNG family.</text>
</comment>
<dbReference type="PANTHER" id="PTHR11264:SF0">
    <property type="entry name" value="URACIL-DNA GLYCOSYLASE"/>
    <property type="match status" value="1"/>
</dbReference>
<comment type="function">
    <text evidence="2 9 11">Excises uracil residues from the DNA which can arise as a result of misincorporation of dUMP residues by DNA polymerase or due to deamination of cytosine.</text>
</comment>
<dbReference type="SMART" id="SM00987">
    <property type="entry name" value="UreE_C"/>
    <property type="match status" value="1"/>
</dbReference>
<dbReference type="AlphaFoldDB" id="A0A2W1L1N8"/>
<dbReference type="InterPro" id="IPR002043">
    <property type="entry name" value="UDG_fam1"/>
</dbReference>
<dbReference type="InterPro" id="IPR018085">
    <property type="entry name" value="Ura-DNA_Glyclase_AS"/>
</dbReference>
<comment type="subcellular location">
    <subcellularLocation>
        <location evidence="9">Cytoplasm</location>
    </subcellularLocation>
</comment>
<evidence type="ECO:0000256" key="6">
    <source>
        <dbReference type="ARBA" id="ARBA00022763"/>
    </source>
</evidence>
<dbReference type="CDD" id="cd10027">
    <property type="entry name" value="UDG-F1-like"/>
    <property type="match status" value="1"/>
</dbReference>
<keyword evidence="14" id="KW-1185">Reference proteome</keyword>
<comment type="catalytic activity">
    <reaction evidence="1 9 11">
        <text>Hydrolyzes single-stranded DNA or mismatched double-stranded DNA and polynucleotides, releasing free uracil.</text>
        <dbReference type="EC" id="3.2.2.27"/>
    </reaction>
</comment>
<gene>
    <name evidence="9" type="primary">ung</name>
    <name evidence="13" type="ORF">DNH61_20355</name>
</gene>
<evidence type="ECO:0000313" key="13">
    <source>
        <dbReference type="EMBL" id="PZD93858.1"/>
    </source>
</evidence>
<dbReference type="GO" id="GO:0004844">
    <property type="term" value="F:uracil DNA N-glycosylase activity"/>
    <property type="evidence" value="ECO:0007669"/>
    <property type="project" value="UniProtKB-UniRule"/>
</dbReference>
<evidence type="ECO:0000256" key="2">
    <source>
        <dbReference type="ARBA" id="ARBA00002631"/>
    </source>
</evidence>
<comment type="caution">
    <text evidence="13">The sequence shown here is derived from an EMBL/GenBank/DDBJ whole genome shotgun (WGS) entry which is preliminary data.</text>
</comment>
<dbReference type="FunFam" id="3.40.470.10:FF:000001">
    <property type="entry name" value="Uracil-DNA glycosylase"/>
    <property type="match status" value="1"/>
</dbReference>
<evidence type="ECO:0000256" key="8">
    <source>
        <dbReference type="ARBA" id="ARBA00023204"/>
    </source>
</evidence>
<evidence type="ECO:0000313" key="14">
    <source>
        <dbReference type="Proteomes" id="UP000249522"/>
    </source>
</evidence>
<dbReference type="EMBL" id="QKRB01000055">
    <property type="protein sequence ID" value="PZD93858.1"/>
    <property type="molecule type" value="Genomic_DNA"/>
</dbReference>
<dbReference type="HAMAP" id="MF_00148">
    <property type="entry name" value="UDG"/>
    <property type="match status" value="1"/>
</dbReference>
<sequence length="233" mass="25996">MSIQLPHDWPAVLEGELEKPYYVQLRAKLAEAYRTEQVYPAPDHIFQALHYTSYEETKVVILGQDPYHGPGQAHGLSFSVQPGVRIPPSLRNIYQELQSDIGCEPPSHGCLTPWAKQGVLLLNAVLTVEAGQPNSHQKLGWELFTDRIIAALGQRERPVVFLLWGKHAQMKASMIDASRHCVIESAHPSPFAARRGFFGSKPFSRANAFLRSIGSEEIDWCLPMNPEDLNGCG</sequence>
<evidence type="ECO:0000256" key="4">
    <source>
        <dbReference type="ARBA" id="ARBA00012030"/>
    </source>
</evidence>
<keyword evidence="7 9" id="KW-0378">Hydrolase</keyword>
<dbReference type="Gene3D" id="3.40.470.10">
    <property type="entry name" value="Uracil-DNA glycosylase-like domain"/>
    <property type="match status" value="1"/>
</dbReference>
<keyword evidence="9" id="KW-0963">Cytoplasm</keyword>
<dbReference type="GO" id="GO:0005737">
    <property type="term" value="C:cytoplasm"/>
    <property type="evidence" value="ECO:0007669"/>
    <property type="project" value="UniProtKB-SubCell"/>
</dbReference>
<reference evidence="13 14" key="1">
    <citation type="submission" date="2018-06" db="EMBL/GenBank/DDBJ databases">
        <title>Paenibacillus imtechensis sp. nov.</title>
        <authorList>
            <person name="Pinnaka A.K."/>
            <person name="Singh H."/>
            <person name="Kaur M."/>
        </authorList>
    </citation>
    <scope>NUCLEOTIDE SEQUENCE [LARGE SCALE GENOMIC DNA]</scope>
    <source>
        <strain evidence="13 14">SMB1</strain>
    </source>
</reference>
<dbReference type="EC" id="3.2.2.27" evidence="4 9"/>
<dbReference type="InterPro" id="IPR005122">
    <property type="entry name" value="Uracil-DNA_glycosylase-like"/>
</dbReference>
<keyword evidence="8 9" id="KW-0234">DNA repair</keyword>
<dbReference type="NCBIfam" id="NF003588">
    <property type="entry name" value="PRK05254.1-1"/>
    <property type="match status" value="1"/>
</dbReference>
<organism evidence="13 14">
    <name type="scientific">Paenibacillus sambharensis</name>
    <dbReference type="NCBI Taxonomy" id="1803190"/>
    <lineage>
        <taxon>Bacteria</taxon>
        <taxon>Bacillati</taxon>
        <taxon>Bacillota</taxon>
        <taxon>Bacilli</taxon>
        <taxon>Bacillales</taxon>
        <taxon>Paenibacillaceae</taxon>
        <taxon>Paenibacillus</taxon>
    </lineage>
</organism>